<dbReference type="InterPro" id="IPR044249">
    <property type="entry name" value="XERICO-like"/>
</dbReference>
<keyword evidence="4" id="KW-1185">Reference proteome</keyword>
<proteinExistence type="predicted"/>
<organism evidence="3 4">
    <name type="scientific">Amborella trichopoda</name>
    <dbReference type="NCBI Taxonomy" id="13333"/>
    <lineage>
        <taxon>Eukaryota</taxon>
        <taxon>Viridiplantae</taxon>
        <taxon>Streptophyta</taxon>
        <taxon>Embryophyta</taxon>
        <taxon>Tracheophyta</taxon>
        <taxon>Spermatophyta</taxon>
        <taxon>Magnoliopsida</taxon>
        <taxon>Amborellales</taxon>
        <taxon>Amborellaceae</taxon>
        <taxon>Amborella</taxon>
    </lineage>
</organism>
<dbReference type="PANTHER" id="PTHR47258:SF3">
    <property type="entry name" value="F21J9.24-RELATED"/>
    <property type="match status" value="1"/>
</dbReference>
<dbReference type="SUPFAM" id="SSF57850">
    <property type="entry name" value="RING/U-box"/>
    <property type="match status" value="1"/>
</dbReference>
<evidence type="ECO:0000256" key="1">
    <source>
        <dbReference type="PROSITE-ProRule" id="PRU00175"/>
    </source>
</evidence>
<dbReference type="EMBL" id="KI392567">
    <property type="protein sequence ID" value="ERN13835.1"/>
    <property type="molecule type" value="Genomic_DNA"/>
</dbReference>
<dbReference type="InterPro" id="IPR013083">
    <property type="entry name" value="Znf_RING/FYVE/PHD"/>
</dbReference>
<dbReference type="KEGG" id="atr:18442083"/>
<name>W1Q0X5_AMBTC</name>
<protein>
    <recommendedName>
        <fullName evidence="2">RING-type domain-containing protein</fullName>
    </recommendedName>
</protein>
<dbReference type="GO" id="GO:0008270">
    <property type="term" value="F:zinc ion binding"/>
    <property type="evidence" value="ECO:0007669"/>
    <property type="project" value="UniProtKB-KW"/>
</dbReference>
<keyword evidence="1" id="KW-0863">Zinc-finger</keyword>
<accession>W1Q0X5</accession>
<dbReference type="SMART" id="SM00184">
    <property type="entry name" value="RING"/>
    <property type="match status" value="1"/>
</dbReference>
<dbReference type="AlphaFoldDB" id="W1Q0X5"/>
<keyword evidence="1" id="KW-0479">Metal-binding</keyword>
<dbReference type="HOGENOM" id="CLU_013137_18_5_1"/>
<evidence type="ECO:0000313" key="4">
    <source>
        <dbReference type="Proteomes" id="UP000017836"/>
    </source>
</evidence>
<dbReference type="Gramene" id="ERN13835">
    <property type="protein sequence ID" value="ERN13835"/>
    <property type="gene ID" value="AMTR_s00049p00223430"/>
</dbReference>
<dbReference type="STRING" id="13333.W1Q0X5"/>
<reference evidence="4" key="1">
    <citation type="journal article" date="2013" name="Science">
        <title>The Amborella genome and the evolution of flowering plants.</title>
        <authorList>
            <consortium name="Amborella Genome Project"/>
        </authorList>
    </citation>
    <scope>NUCLEOTIDE SEQUENCE [LARGE SCALE GENOMIC DNA]</scope>
</reference>
<dbReference type="PANTHER" id="PTHR47258">
    <property type="match status" value="1"/>
</dbReference>
<keyword evidence="1" id="KW-0862">Zinc</keyword>
<evidence type="ECO:0000313" key="3">
    <source>
        <dbReference type="EMBL" id="ERN13835.1"/>
    </source>
</evidence>
<evidence type="ECO:0000259" key="2">
    <source>
        <dbReference type="PROSITE" id="PS50089"/>
    </source>
</evidence>
<dbReference type="PROSITE" id="PS50089">
    <property type="entry name" value="ZF_RING_2"/>
    <property type="match status" value="1"/>
</dbReference>
<gene>
    <name evidence="3" type="ORF">AMTR_s00049p00223430</name>
</gene>
<dbReference type="CDD" id="cd16454">
    <property type="entry name" value="RING-H2_PA-TM-RING"/>
    <property type="match status" value="1"/>
</dbReference>
<feature type="domain" description="RING-type" evidence="2">
    <location>
        <begin position="93"/>
        <end position="135"/>
    </location>
</feature>
<dbReference type="OMA" id="CLCRFEA"/>
<sequence>MGLSSFPTASEGVLPVLLMNTFLSIALVKDLLRSVLQAMGHRPNPSLNLEEDLADDLVEPLPVCSRFAEEVRESVSVTLFKCLPMNSGCPVECTVCLYKFEEEEEISKLRCNHVFHRDCLDKWLDHWHSTCPLCRTSVISGEYWDA</sequence>
<dbReference type="Proteomes" id="UP000017836">
    <property type="component" value="Unassembled WGS sequence"/>
</dbReference>
<dbReference type="InterPro" id="IPR001841">
    <property type="entry name" value="Znf_RING"/>
</dbReference>
<dbReference type="OrthoDB" id="8062037at2759"/>
<dbReference type="Pfam" id="PF13639">
    <property type="entry name" value="zf-RING_2"/>
    <property type="match status" value="1"/>
</dbReference>
<dbReference type="Gene3D" id="3.30.40.10">
    <property type="entry name" value="Zinc/RING finger domain, C3HC4 (zinc finger)"/>
    <property type="match status" value="1"/>
</dbReference>
<dbReference type="eggNOG" id="KOG0800">
    <property type="taxonomic scope" value="Eukaryota"/>
</dbReference>